<evidence type="ECO:0000256" key="1">
    <source>
        <dbReference type="SAM" id="MobiDB-lite"/>
    </source>
</evidence>
<protein>
    <submittedName>
        <fullName evidence="2">Rv3235 family protein</fullName>
    </submittedName>
</protein>
<sequence length="186" mass="20909">MSQSTVIPLPVPRPVPVSSVQGTLALDLQPRQDPPELRRHEGRRSADVIDIGSRTRGEAEQWVHRYAQAAVEIVGGDRPVSQLLRWSSRDVFEDLDRRARLVAHAGRHQPGQGRVQPVRPRVQGVRTCFISGDVVEVSVRVRYGDRSRALAARFERLAARSTGRWVGLEPEHPGERRWCCTALEFA</sequence>
<keyword evidence="3" id="KW-1185">Reference proteome</keyword>
<proteinExistence type="predicted"/>
<accession>A0ABS7U8Y9</accession>
<evidence type="ECO:0000313" key="3">
    <source>
        <dbReference type="Proteomes" id="UP000780875"/>
    </source>
</evidence>
<dbReference type="RefSeq" id="WP_224121670.1">
    <property type="nucleotide sequence ID" value="NZ_JAIQZJ010000001.1"/>
</dbReference>
<feature type="region of interest" description="Disordered" evidence="1">
    <location>
        <begin position="27"/>
        <end position="51"/>
    </location>
</feature>
<reference evidence="2 3" key="1">
    <citation type="submission" date="2021-09" db="EMBL/GenBank/DDBJ databases">
        <title>Whole genome sequence of Nocardioides sp. GBK3QG-3.</title>
        <authorList>
            <person name="Tuo L."/>
        </authorList>
    </citation>
    <scope>NUCLEOTIDE SEQUENCE [LARGE SCALE GENOMIC DNA]</scope>
    <source>
        <strain evidence="2 3">GBK3QG-3</strain>
    </source>
</reference>
<feature type="compositionally biased region" description="Basic and acidic residues" evidence="1">
    <location>
        <begin position="33"/>
        <end position="51"/>
    </location>
</feature>
<name>A0ABS7U8Y9_9ACTN</name>
<evidence type="ECO:0000313" key="2">
    <source>
        <dbReference type="EMBL" id="MBZ5737315.1"/>
    </source>
</evidence>
<dbReference type="Proteomes" id="UP000780875">
    <property type="component" value="Unassembled WGS sequence"/>
</dbReference>
<dbReference type="Pfam" id="PF20060">
    <property type="entry name" value="DUF6459"/>
    <property type="match status" value="1"/>
</dbReference>
<comment type="caution">
    <text evidence="2">The sequence shown here is derived from an EMBL/GenBank/DDBJ whole genome shotgun (WGS) entry which is preliminary data.</text>
</comment>
<organism evidence="2 3">
    <name type="scientific">Nocardioides mangrovi</name>
    <dbReference type="NCBI Taxonomy" id="2874580"/>
    <lineage>
        <taxon>Bacteria</taxon>
        <taxon>Bacillati</taxon>
        <taxon>Actinomycetota</taxon>
        <taxon>Actinomycetes</taxon>
        <taxon>Propionibacteriales</taxon>
        <taxon>Nocardioidaceae</taxon>
        <taxon>Nocardioides</taxon>
    </lineage>
</organism>
<dbReference type="EMBL" id="JAIQZJ010000001">
    <property type="protein sequence ID" value="MBZ5737315.1"/>
    <property type="molecule type" value="Genomic_DNA"/>
</dbReference>
<gene>
    <name evidence="2" type="ORF">K8U61_03990</name>
</gene>
<dbReference type="InterPro" id="IPR045596">
    <property type="entry name" value="DUF6459"/>
</dbReference>